<dbReference type="Pfam" id="PF00440">
    <property type="entry name" value="TetR_N"/>
    <property type="match status" value="1"/>
</dbReference>
<dbReference type="PRINTS" id="PR00455">
    <property type="entry name" value="HTHTETR"/>
</dbReference>
<dbReference type="Proteomes" id="UP000199588">
    <property type="component" value="Unassembled WGS sequence"/>
</dbReference>
<feature type="DNA-binding region" description="H-T-H motif" evidence="2">
    <location>
        <begin position="29"/>
        <end position="48"/>
    </location>
</feature>
<comment type="caution">
    <text evidence="4">The sequence shown here is derived from an EMBL/GenBank/DDBJ whole genome shotgun (WGS) entry which is preliminary data.</text>
</comment>
<evidence type="ECO:0000256" key="1">
    <source>
        <dbReference type="ARBA" id="ARBA00023125"/>
    </source>
</evidence>
<dbReference type="PROSITE" id="PS01081">
    <property type="entry name" value="HTH_TETR_1"/>
    <property type="match status" value="1"/>
</dbReference>
<keyword evidence="1 2" id="KW-0238">DNA-binding</keyword>
<name>A0A1G5DDT1_9PAST</name>
<keyword evidence="5" id="KW-1185">Reference proteome</keyword>
<dbReference type="InterPro" id="IPR054422">
    <property type="entry name" value="TetR-like_HI_0893_C"/>
</dbReference>
<dbReference type="PANTHER" id="PTHR43479">
    <property type="entry name" value="ACREF/ENVCD OPERON REPRESSOR-RELATED"/>
    <property type="match status" value="1"/>
</dbReference>
<evidence type="ECO:0000313" key="4">
    <source>
        <dbReference type="EMBL" id="SCY12999.1"/>
    </source>
</evidence>
<evidence type="ECO:0000313" key="5">
    <source>
        <dbReference type="Proteomes" id="UP000199588"/>
    </source>
</evidence>
<sequence>MRQSETDMAEQIFAATERLMAKDGLHHLSMHKIAKEARISAGTIYIYFKSKEELLEQFAWRVFSLFQTALEKDYDETLSYFEQYKKMWLNVWYFLQDNPNIVMNMQQYQSLPGFFDICKEMDYNSRWATFCQKAQQAGAVCELSVSILFSLSMESAMNLAFKKLYINEFLADEELMTIIERTWRSIQK</sequence>
<dbReference type="Pfam" id="PF22604">
    <property type="entry name" value="TetR_HI_0893_C"/>
    <property type="match status" value="1"/>
</dbReference>
<organism evidence="4 5">
    <name type="scientific">Basfia succiniciproducens</name>
    <dbReference type="NCBI Taxonomy" id="653940"/>
    <lineage>
        <taxon>Bacteria</taxon>
        <taxon>Pseudomonadati</taxon>
        <taxon>Pseudomonadota</taxon>
        <taxon>Gammaproteobacteria</taxon>
        <taxon>Pasteurellales</taxon>
        <taxon>Pasteurellaceae</taxon>
        <taxon>Basfia</taxon>
    </lineage>
</organism>
<dbReference type="Gene3D" id="1.10.357.10">
    <property type="entry name" value="Tetracycline Repressor, domain 2"/>
    <property type="match status" value="1"/>
</dbReference>
<dbReference type="SUPFAM" id="SSF46689">
    <property type="entry name" value="Homeodomain-like"/>
    <property type="match status" value="1"/>
</dbReference>
<feature type="domain" description="HTH tetR-type" evidence="3">
    <location>
        <begin position="6"/>
        <end position="66"/>
    </location>
</feature>
<dbReference type="PANTHER" id="PTHR43479:SF11">
    <property type="entry name" value="ACREF_ENVCD OPERON REPRESSOR-RELATED"/>
    <property type="match status" value="1"/>
</dbReference>
<dbReference type="InterPro" id="IPR009057">
    <property type="entry name" value="Homeodomain-like_sf"/>
</dbReference>
<dbReference type="PROSITE" id="PS50977">
    <property type="entry name" value="HTH_TETR_2"/>
    <property type="match status" value="1"/>
</dbReference>
<protein>
    <submittedName>
        <fullName evidence="4">Transcriptional regulator, TetR family</fullName>
    </submittedName>
</protein>
<accession>A0A1G5DDT1</accession>
<dbReference type="InterPro" id="IPR050624">
    <property type="entry name" value="HTH-type_Tx_Regulator"/>
</dbReference>
<evidence type="ECO:0000256" key="2">
    <source>
        <dbReference type="PROSITE-ProRule" id="PRU00335"/>
    </source>
</evidence>
<evidence type="ECO:0000259" key="3">
    <source>
        <dbReference type="PROSITE" id="PS50977"/>
    </source>
</evidence>
<dbReference type="InterPro" id="IPR001647">
    <property type="entry name" value="HTH_TetR"/>
</dbReference>
<dbReference type="EMBL" id="FMUQ01000012">
    <property type="protein sequence ID" value="SCY12999.1"/>
    <property type="molecule type" value="Genomic_DNA"/>
</dbReference>
<reference evidence="4 5" key="1">
    <citation type="submission" date="2016-10" db="EMBL/GenBank/DDBJ databases">
        <authorList>
            <person name="Varghese N."/>
            <person name="Submissions S."/>
        </authorList>
    </citation>
    <scope>NUCLEOTIDE SEQUENCE [LARGE SCALE GENOMIC DNA]</scope>
    <source>
        <strain evidence="4 5">DSM 22022</strain>
    </source>
</reference>
<dbReference type="RefSeq" id="WP_011199635.1">
    <property type="nucleotide sequence ID" value="NZ_CP015031.1"/>
</dbReference>
<gene>
    <name evidence="4" type="ORF">SAMN02910354_01571</name>
</gene>
<proteinExistence type="predicted"/>
<dbReference type="InterPro" id="IPR023772">
    <property type="entry name" value="DNA-bd_HTH_TetR-type_CS"/>
</dbReference>